<dbReference type="SUPFAM" id="SSF47769">
    <property type="entry name" value="SAM/Pointed domain"/>
    <property type="match status" value="1"/>
</dbReference>
<evidence type="ECO:0000313" key="5">
    <source>
        <dbReference type="Proteomes" id="UP001195483"/>
    </source>
</evidence>
<dbReference type="Gene3D" id="3.10.20.90">
    <property type="entry name" value="Phosphatidylinositol 3-kinase Catalytic Subunit, Chain A, domain 1"/>
    <property type="match status" value="1"/>
</dbReference>
<dbReference type="InterPro" id="IPR000626">
    <property type="entry name" value="Ubiquitin-like_dom"/>
</dbReference>
<evidence type="ECO:0000256" key="1">
    <source>
        <dbReference type="SAM" id="MobiDB-lite"/>
    </source>
</evidence>
<evidence type="ECO:0008006" key="6">
    <source>
        <dbReference type="Google" id="ProtNLM"/>
    </source>
</evidence>
<dbReference type="InterPro" id="IPR018247">
    <property type="entry name" value="EF_Hand_1_Ca_BS"/>
</dbReference>
<evidence type="ECO:0000259" key="2">
    <source>
        <dbReference type="PROSITE" id="PS50053"/>
    </source>
</evidence>
<dbReference type="SMART" id="SM00454">
    <property type="entry name" value="SAM"/>
    <property type="match status" value="1"/>
</dbReference>
<evidence type="ECO:0000259" key="3">
    <source>
        <dbReference type="PROSITE" id="PS50105"/>
    </source>
</evidence>
<dbReference type="InterPro" id="IPR029071">
    <property type="entry name" value="Ubiquitin-like_domsf"/>
</dbReference>
<comment type="caution">
    <text evidence="4">The sequence shown here is derived from an EMBL/GenBank/DDBJ whole genome shotgun (WGS) entry which is preliminary data.</text>
</comment>
<sequence length="722" mass="83645">MMPYKSFLEELKPFLLVNHDENQSVKEIKPTQDSSELESKRATSPARMTIQLIFKARSTFTVDINKEKNISLNDIKAFVKENDKIPAKMQLLLYEGHILQEHCLERLKNGDCIHVLCRGIGGMQCGSSDREGKDHSSCEFNITAESTEDEVQKWLLDVIHVPSAYIDNFKFLDGRSTYECQDYAELSNILSVPIGLARKIFYMRSRDYWPTDIDTSVISTWNVNDLSDYLKNVKYPHLKEILQEKCIDGLTFLTYSFSSREELKRDLGLQEGGLHLRLWSESRKLKESPISAKTGIIKTVASECMQNDSGSNNHLETYNEEQQSEQQVETDEKNQRAKIPFLQENNFVSSVDSSKDANNCKVDVKHYISVAESPSERVLNKWEVSSPDIYWFLQKKLCLCRLQPITKDMRELRLVSIGSPTKLINQNDLEKAFLFIILYDSKSSNVEKYLQFLWKKIIENISTWVKYLPALLQEKFKNAKGTPGAFNVNGKKVKLSNVHKRHYLKQIEHDIFPHQHSFLLIDDCILKDSFLPDNGFRVHLDQKGLHEYGFCFYANVKYLTFNSRDFFGEFTEFIEKHIRSENVAVSFFSQANNYLFLENNGNSRESKLDQETLEHDHAFETGEEKSPVETYTTEPERTYRLNDEISENKSSEDSKADVESYKALSTQNSADNFVINISDKRQNRRHFKAEGSSTMYHKDWVLDGQETGSGMIILFHKLPTWR</sequence>
<keyword evidence="5" id="KW-1185">Reference proteome</keyword>
<dbReference type="PROSITE" id="PS00018">
    <property type="entry name" value="EF_HAND_1"/>
    <property type="match status" value="1"/>
</dbReference>
<dbReference type="PROSITE" id="PS50053">
    <property type="entry name" value="UBIQUITIN_2"/>
    <property type="match status" value="1"/>
</dbReference>
<dbReference type="PROSITE" id="PS50105">
    <property type="entry name" value="SAM_DOMAIN"/>
    <property type="match status" value="1"/>
</dbReference>
<name>A0AAE0T0J2_9BIVA</name>
<accession>A0AAE0T0J2</accession>
<dbReference type="InterPro" id="IPR013761">
    <property type="entry name" value="SAM/pointed_sf"/>
</dbReference>
<feature type="compositionally biased region" description="Polar residues" evidence="1">
    <location>
        <begin position="308"/>
        <end position="317"/>
    </location>
</feature>
<feature type="region of interest" description="Disordered" evidence="1">
    <location>
        <begin position="308"/>
        <end position="334"/>
    </location>
</feature>
<dbReference type="Gene3D" id="1.10.150.50">
    <property type="entry name" value="Transcription Factor, Ets-1"/>
    <property type="match status" value="1"/>
</dbReference>
<proteinExistence type="predicted"/>
<gene>
    <name evidence="4" type="ORF">CHS0354_027825</name>
</gene>
<dbReference type="InterPro" id="IPR019954">
    <property type="entry name" value="Ubiquitin_CS"/>
</dbReference>
<protein>
    <recommendedName>
        <fullName evidence="6">Ubiquitin-like domain-containing protein</fullName>
    </recommendedName>
</protein>
<dbReference type="SUPFAM" id="SSF54236">
    <property type="entry name" value="Ubiquitin-like"/>
    <property type="match status" value="1"/>
</dbReference>
<dbReference type="Proteomes" id="UP001195483">
    <property type="component" value="Unassembled WGS sequence"/>
</dbReference>
<reference evidence="4" key="1">
    <citation type="journal article" date="2021" name="Genome Biol. Evol.">
        <title>A High-Quality Reference Genome for a Parasitic Bivalve with Doubly Uniparental Inheritance (Bivalvia: Unionida).</title>
        <authorList>
            <person name="Smith C.H."/>
        </authorList>
    </citation>
    <scope>NUCLEOTIDE SEQUENCE</scope>
    <source>
        <strain evidence="4">CHS0354</strain>
    </source>
</reference>
<evidence type="ECO:0000313" key="4">
    <source>
        <dbReference type="EMBL" id="KAK3601580.1"/>
    </source>
</evidence>
<feature type="domain" description="SAM" evidence="3">
    <location>
        <begin position="221"/>
        <end position="288"/>
    </location>
</feature>
<dbReference type="Pfam" id="PF07647">
    <property type="entry name" value="SAM_2"/>
    <property type="match status" value="1"/>
</dbReference>
<dbReference type="AlphaFoldDB" id="A0AAE0T0J2"/>
<reference evidence="4" key="2">
    <citation type="journal article" date="2021" name="Genome Biol. Evol.">
        <title>Developing a high-quality reference genome for a parasitic bivalve with doubly uniparental inheritance (Bivalvia: Unionida).</title>
        <authorList>
            <person name="Smith C.H."/>
        </authorList>
    </citation>
    <scope>NUCLEOTIDE SEQUENCE</scope>
    <source>
        <strain evidence="4">CHS0354</strain>
        <tissue evidence="4">Mantle</tissue>
    </source>
</reference>
<dbReference type="InterPro" id="IPR001660">
    <property type="entry name" value="SAM"/>
</dbReference>
<dbReference type="EMBL" id="JAEAOA010001685">
    <property type="protein sequence ID" value="KAK3601580.1"/>
    <property type="molecule type" value="Genomic_DNA"/>
</dbReference>
<reference evidence="4" key="3">
    <citation type="submission" date="2023-05" db="EMBL/GenBank/DDBJ databases">
        <authorList>
            <person name="Smith C.H."/>
        </authorList>
    </citation>
    <scope>NUCLEOTIDE SEQUENCE</scope>
    <source>
        <strain evidence="4">CHS0354</strain>
        <tissue evidence="4">Mantle</tissue>
    </source>
</reference>
<feature type="domain" description="Ubiquitin-like" evidence="2">
    <location>
        <begin position="50"/>
        <end position="102"/>
    </location>
</feature>
<organism evidence="4 5">
    <name type="scientific">Potamilus streckersoni</name>
    <dbReference type="NCBI Taxonomy" id="2493646"/>
    <lineage>
        <taxon>Eukaryota</taxon>
        <taxon>Metazoa</taxon>
        <taxon>Spiralia</taxon>
        <taxon>Lophotrochozoa</taxon>
        <taxon>Mollusca</taxon>
        <taxon>Bivalvia</taxon>
        <taxon>Autobranchia</taxon>
        <taxon>Heteroconchia</taxon>
        <taxon>Palaeoheterodonta</taxon>
        <taxon>Unionida</taxon>
        <taxon>Unionoidea</taxon>
        <taxon>Unionidae</taxon>
        <taxon>Ambleminae</taxon>
        <taxon>Lampsilini</taxon>
        <taxon>Potamilus</taxon>
    </lineage>
</organism>
<dbReference type="PROSITE" id="PS00299">
    <property type="entry name" value="UBIQUITIN_1"/>
    <property type="match status" value="1"/>
</dbReference>